<sequence length="451" mass="48698">MAIRLSKERRHGAVLATGLILAPLGTAWAADAQPAQADPLVAPSPPGQPTMRTLNTKTTTRLWGADPYAQAVAVTQHLWTAARPQNAPGENDNVPDRPWGLVLVTADDPLTAISAVPLVHFPNDAPILFVTKSGIPQVTLDEIKRLGPTGISRNNNLDVMVIGEAANSGVLRELDALKLKHEEITAPDVYQLADKIDRYYGRVANPDTGVPTMGGTASSGGNGMMNVMVGSTEAWQYMLPASHWASHMATGLFWVDHDKVPEATVDALKRRNGMAHIYVFGGPEQVSAAVVKQLSQYGSVSRIDNDDPIAFNKPPKNDLVSSSVAFAKMWDPSGMVGWNITGPGHGFTLVNVNDWQAAVASAPLSHIGFHAPLLLTDDTGTLPKALEGYFKMVAPTYQNTPAQGPYNMTYVLGTFDQISWQQQARVDFVSEMSNRRVWKQETGSMYNAGQP</sequence>
<accession>A0ABV2NU50</accession>
<keyword evidence="1" id="KW-0732">Signal</keyword>
<protein>
    <recommendedName>
        <fullName evidence="4">Cell wall-binding repeat-containing protein</fullName>
    </recommendedName>
</protein>
<evidence type="ECO:0008006" key="4">
    <source>
        <dbReference type="Google" id="ProtNLM"/>
    </source>
</evidence>
<keyword evidence="3" id="KW-1185">Reference proteome</keyword>
<reference evidence="2 3" key="1">
    <citation type="submission" date="2024-06" db="EMBL/GenBank/DDBJ databases">
        <title>Genomics of switchgrass bacterial isolates.</title>
        <authorList>
            <person name="Shade A."/>
        </authorList>
    </citation>
    <scope>NUCLEOTIDE SEQUENCE [LARGE SCALE GENOMIC DNA]</scope>
    <source>
        <strain evidence="2 3">PvP084</strain>
    </source>
</reference>
<comment type="caution">
    <text evidence="2">The sequence shown here is derived from an EMBL/GenBank/DDBJ whole genome shotgun (WGS) entry which is preliminary data.</text>
</comment>
<feature type="signal peptide" evidence="1">
    <location>
        <begin position="1"/>
        <end position="29"/>
    </location>
</feature>
<evidence type="ECO:0000313" key="3">
    <source>
        <dbReference type="Proteomes" id="UP001549119"/>
    </source>
</evidence>
<feature type="chain" id="PRO_5047104546" description="Cell wall-binding repeat-containing protein" evidence="1">
    <location>
        <begin position="30"/>
        <end position="451"/>
    </location>
</feature>
<evidence type="ECO:0000313" key="2">
    <source>
        <dbReference type="EMBL" id="MET3869913.1"/>
    </source>
</evidence>
<gene>
    <name evidence="2" type="ORF">ABIC20_007298</name>
</gene>
<organism evidence="2 3">
    <name type="scientific">Methylobacterium radiotolerans</name>
    <dbReference type="NCBI Taxonomy" id="31998"/>
    <lineage>
        <taxon>Bacteria</taxon>
        <taxon>Pseudomonadati</taxon>
        <taxon>Pseudomonadota</taxon>
        <taxon>Alphaproteobacteria</taxon>
        <taxon>Hyphomicrobiales</taxon>
        <taxon>Methylobacteriaceae</taxon>
        <taxon>Methylobacterium</taxon>
    </lineage>
</organism>
<name>A0ABV2NU50_9HYPH</name>
<dbReference type="Proteomes" id="UP001549119">
    <property type="component" value="Unassembled WGS sequence"/>
</dbReference>
<proteinExistence type="predicted"/>
<evidence type="ECO:0000256" key="1">
    <source>
        <dbReference type="SAM" id="SignalP"/>
    </source>
</evidence>
<dbReference type="RefSeq" id="WP_209735492.1">
    <property type="nucleotide sequence ID" value="NZ_JBNDJD010000029.1"/>
</dbReference>
<dbReference type="EMBL" id="JBEPNW010000007">
    <property type="protein sequence ID" value="MET3869913.1"/>
    <property type="molecule type" value="Genomic_DNA"/>
</dbReference>